<evidence type="ECO:0000313" key="2">
    <source>
        <dbReference type="Proteomes" id="UP001152561"/>
    </source>
</evidence>
<dbReference type="Proteomes" id="UP001152561">
    <property type="component" value="Unassembled WGS sequence"/>
</dbReference>
<comment type="caution">
    <text evidence="1">The sequence shown here is derived from an EMBL/GenBank/DDBJ whole genome shotgun (WGS) entry which is preliminary data.</text>
</comment>
<gene>
    <name evidence="1" type="ORF">K7X08_011578</name>
</gene>
<accession>A0A9Q1MJT9</accession>
<name>A0A9Q1MJT9_9SOLA</name>
<protein>
    <submittedName>
        <fullName evidence="1">Uncharacterized protein</fullName>
    </submittedName>
</protein>
<dbReference type="AlphaFoldDB" id="A0A9Q1MJT9"/>
<dbReference type="EMBL" id="JAJAGQ010000005">
    <property type="protein sequence ID" value="KAJ8562287.1"/>
    <property type="molecule type" value="Genomic_DNA"/>
</dbReference>
<keyword evidence="2" id="KW-1185">Reference proteome</keyword>
<sequence>MPKNLQVNETSTAAADYKEDGKMRLDHHKITGTEGKIVCVENSTCLSTTNTCKDNCLKNNGNERVLDSVPLSYLSQSQTSSPERVTGRDTGNISAFISEQNIELRAAESSTEDSAELPEQMIYLDDIQEFESTLKKYVHFQDQRLLSHRMQKTDQRARGGTTRYLKKEREGNQFPLCQTLIVQYTTETYVRLLQIPKRQNRKRNSSKSSAEESHKSYCTFAHESKDLEKQSSASMIIQDQPAI</sequence>
<proteinExistence type="predicted"/>
<reference evidence="2" key="1">
    <citation type="journal article" date="2023" name="Proc. Natl. Acad. Sci. U.S.A.">
        <title>Genomic and structural basis for evolution of tropane alkaloid biosynthesis.</title>
        <authorList>
            <person name="Wanga Y.-J."/>
            <person name="Taina T."/>
            <person name="Yua J.-Y."/>
            <person name="Lia J."/>
            <person name="Xua B."/>
            <person name="Chenc J."/>
            <person name="D'Auriad J.C."/>
            <person name="Huanga J.-P."/>
            <person name="Huanga S.-X."/>
        </authorList>
    </citation>
    <scope>NUCLEOTIDE SEQUENCE [LARGE SCALE GENOMIC DNA]</scope>
    <source>
        <strain evidence="2">cv. KIB-2019</strain>
    </source>
</reference>
<organism evidence="1 2">
    <name type="scientific">Anisodus acutangulus</name>
    <dbReference type="NCBI Taxonomy" id="402998"/>
    <lineage>
        <taxon>Eukaryota</taxon>
        <taxon>Viridiplantae</taxon>
        <taxon>Streptophyta</taxon>
        <taxon>Embryophyta</taxon>
        <taxon>Tracheophyta</taxon>
        <taxon>Spermatophyta</taxon>
        <taxon>Magnoliopsida</taxon>
        <taxon>eudicotyledons</taxon>
        <taxon>Gunneridae</taxon>
        <taxon>Pentapetalae</taxon>
        <taxon>asterids</taxon>
        <taxon>lamiids</taxon>
        <taxon>Solanales</taxon>
        <taxon>Solanaceae</taxon>
        <taxon>Solanoideae</taxon>
        <taxon>Hyoscyameae</taxon>
        <taxon>Anisodus</taxon>
    </lineage>
</organism>
<evidence type="ECO:0000313" key="1">
    <source>
        <dbReference type="EMBL" id="KAJ8562287.1"/>
    </source>
</evidence>
<dbReference type="OrthoDB" id="29853at2759"/>